<dbReference type="Gene3D" id="1.10.10.1100">
    <property type="entry name" value="BFD-like [2Fe-2S]-binding domain"/>
    <property type="match status" value="1"/>
</dbReference>
<dbReference type="InterPro" id="IPR041854">
    <property type="entry name" value="BFD-like_2Fe2S-bd_dom_sf"/>
</dbReference>
<proteinExistence type="inferred from homology"/>
<keyword evidence="5" id="KW-0408">Iron</keyword>
<dbReference type="GO" id="GO:0051537">
    <property type="term" value="F:2 iron, 2 sulfur cluster binding"/>
    <property type="evidence" value="ECO:0007669"/>
    <property type="project" value="UniProtKB-KW"/>
</dbReference>
<protein>
    <recommendedName>
        <fullName evidence="7">Bacterioferritin-associated ferredoxin</fullName>
    </recommendedName>
</protein>
<evidence type="ECO:0000256" key="8">
    <source>
        <dbReference type="ARBA" id="ARBA00046332"/>
    </source>
</evidence>
<accession>A0A6L7GU99</accession>
<evidence type="ECO:0000256" key="4">
    <source>
        <dbReference type="ARBA" id="ARBA00022982"/>
    </source>
</evidence>
<keyword evidence="4" id="KW-0249">Electron transport</keyword>
<evidence type="ECO:0000256" key="3">
    <source>
        <dbReference type="ARBA" id="ARBA00022723"/>
    </source>
</evidence>
<sequence>MFVCICRAVTEDEVHEHCSTGAMSVDAISDRCGAGEGCGTCLERLQQIVSERTATATTAA</sequence>
<dbReference type="AlphaFoldDB" id="A0A6L7GU99"/>
<dbReference type="GO" id="GO:0046872">
    <property type="term" value="F:metal ion binding"/>
    <property type="evidence" value="ECO:0007669"/>
    <property type="project" value="UniProtKB-KW"/>
</dbReference>
<keyword evidence="11" id="KW-1185">Reference proteome</keyword>
<feature type="domain" description="BFD-like [2Fe-2S]-binding" evidence="9">
    <location>
        <begin position="3"/>
        <end position="51"/>
    </location>
</feature>
<dbReference type="Proteomes" id="UP000475545">
    <property type="component" value="Unassembled WGS sequence"/>
</dbReference>
<dbReference type="PANTHER" id="PTHR37424">
    <property type="entry name" value="BACTERIOFERRITIN-ASSOCIATED FERREDOXIN"/>
    <property type="match status" value="1"/>
</dbReference>
<organism evidence="10 11">
    <name type="scientific">Gordonia mangrovi</name>
    <dbReference type="NCBI Taxonomy" id="2665643"/>
    <lineage>
        <taxon>Bacteria</taxon>
        <taxon>Bacillati</taxon>
        <taxon>Actinomycetota</taxon>
        <taxon>Actinomycetes</taxon>
        <taxon>Mycobacteriales</taxon>
        <taxon>Gordoniaceae</taxon>
        <taxon>Gordonia</taxon>
    </lineage>
</organism>
<keyword evidence="6" id="KW-0411">Iron-sulfur</keyword>
<keyword evidence="1" id="KW-0813">Transport</keyword>
<evidence type="ECO:0000259" key="9">
    <source>
        <dbReference type="Pfam" id="PF04324"/>
    </source>
</evidence>
<comment type="similarity">
    <text evidence="8">Belongs to the Bfd family.</text>
</comment>
<evidence type="ECO:0000256" key="5">
    <source>
        <dbReference type="ARBA" id="ARBA00023004"/>
    </source>
</evidence>
<evidence type="ECO:0000256" key="2">
    <source>
        <dbReference type="ARBA" id="ARBA00022714"/>
    </source>
</evidence>
<evidence type="ECO:0000256" key="7">
    <source>
        <dbReference type="ARBA" id="ARBA00039386"/>
    </source>
</evidence>
<dbReference type="RefSeq" id="WP_160903223.1">
    <property type="nucleotide sequence ID" value="NZ_CP102850.1"/>
</dbReference>
<keyword evidence="3" id="KW-0479">Metal-binding</keyword>
<gene>
    <name evidence="10" type="ORF">GIY30_17180</name>
</gene>
<evidence type="ECO:0000313" key="10">
    <source>
        <dbReference type="EMBL" id="MXP23072.1"/>
    </source>
</evidence>
<name>A0A6L7GU99_9ACTN</name>
<dbReference type="Pfam" id="PF04324">
    <property type="entry name" value="Fer2_BFD"/>
    <property type="match status" value="1"/>
</dbReference>
<evidence type="ECO:0000256" key="6">
    <source>
        <dbReference type="ARBA" id="ARBA00023014"/>
    </source>
</evidence>
<dbReference type="EMBL" id="WMBR01000004">
    <property type="protein sequence ID" value="MXP23072.1"/>
    <property type="molecule type" value="Genomic_DNA"/>
</dbReference>
<evidence type="ECO:0000256" key="1">
    <source>
        <dbReference type="ARBA" id="ARBA00022448"/>
    </source>
</evidence>
<dbReference type="InterPro" id="IPR007419">
    <property type="entry name" value="BFD-like_2Fe2S-bd_dom"/>
</dbReference>
<dbReference type="PANTHER" id="PTHR37424:SF1">
    <property type="entry name" value="BACTERIOFERRITIN-ASSOCIATED FERREDOXIN"/>
    <property type="match status" value="1"/>
</dbReference>
<evidence type="ECO:0000313" key="11">
    <source>
        <dbReference type="Proteomes" id="UP000475545"/>
    </source>
</evidence>
<keyword evidence="2" id="KW-0001">2Fe-2S</keyword>
<dbReference type="InterPro" id="IPR052371">
    <property type="entry name" value="BFD-associated_ferredoxin"/>
</dbReference>
<comment type="caution">
    <text evidence="10">The sequence shown here is derived from an EMBL/GenBank/DDBJ whole genome shotgun (WGS) entry which is preliminary data.</text>
</comment>
<reference evidence="10 11" key="1">
    <citation type="submission" date="2019-11" db="EMBL/GenBank/DDBJ databases">
        <title>Gordonia sp. nov., a novel actinobacterium isolated from mangrove soil in Hainan.</title>
        <authorList>
            <person name="Huang X."/>
            <person name="Xie Y."/>
            <person name="Chu X."/>
            <person name="Xiao K."/>
        </authorList>
    </citation>
    <scope>NUCLEOTIDE SEQUENCE [LARGE SCALE GENOMIC DNA]</scope>
    <source>
        <strain evidence="10 11">HNM0687</strain>
    </source>
</reference>